<gene>
    <name evidence="1" type="ORF">IWQ57_002444</name>
</gene>
<dbReference type="Proteomes" id="UP001140234">
    <property type="component" value="Unassembled WGS sequence"/>
</dbReference>
<sequence length="365" mass="39359">MADVASAVIARAGAAIGLSPPGRKSATSARTRRKSSRPRAGSSASQESAGRQLDIMRSLVERVDALTHRFSQLGVSGKADSASTHTSSTVADGASAATKEQAEVTEAPAQRRPGTVPILEKEVCAGLFAPLKAVPDRRDLANVLLQRPAVRIPIHTYTYQLLEDQVGKEPLEGLFDLVEDVGYISPRLTSRIEAALFSKVATDGTEAMQQAVLDTFLSAIIETATEHMSLDARIDRNAHEGSMTKGTCRPDYLLAISDLLVFKGEEKRKGVVTTIAKELTDKMIPGSVGKNGKLDYLIGYATAGSRILFECIYGDRMMSMCSDTLNLAQTKDRIKLLLILINVVRVAGALYNDRHDRKVEFAATA</sequence>
<proteinExistence type="predicted"/>
<evidence type="ECO:0000313" key="1">
    <source>
        <dbReference type="EMBL" id="KAJ2770914.1"/>
    </source>
</evidence>
<evidence type="ECO:0000313" key="2">
    <source>
        <dbReference type="Proteomes" id="UP001140234"/>
    </source>
</evidence>
<name>A0ACC1K0R2_9FUNG</name>
<keyword evidence="2" id="KW-1185">Reference proteome</keyword>
<reference evidence="1" key="1">
    <citation type="submission" date="2022-07" db="EMBL/GenBank/DDBJ databases">
        <title>Phylogenomic reconstructions and comparative analyses of Kickxellomycotina fungi.</title>
        <authorList>
            <person name="Reynolds N.K."/>
            <person name="Stajich J.E."/>
            <person name="Barry K."/>
            <person name="Grigoriev I.V."/>
            <person name="Crous P."/>
            <person name="Smith M.E."/>
        </authorList>
    </citation>
    <scope>NUCLEOTIDE SEQUENCE</scope>
    <source>
        <strain evidence="1">CBS 109366</strain>
    </source>
</reference>
<comment type="caution">
    <text evidence="1">The sequence shown here is derived from an EMBL/GenBank/DDBJ whole genome shotgun (WGS) entry which is preliminary data.</text>
</comment>
<protein>
    <submittedName>
        <fullName evidence="1">Uncharacterized protein</fullName>
    </submittedName>
</protein>
<accession>A0ACC1K0R2</accession>
<dbReference type="EMBL" id="JANBUJ010000632">
    <property type="protein sequence ID" value="KAJ2770914.1"/>
    <property type="molecule type" value="Genomic_DNA"/>
</dbReference>
<organism evidence="1 2">
    <name type="scientific">Coemansia nantahalensis</name>
    <dbReference type="NCBI Taxonomy" id="2789366"/>
    <lineage>
        <taxon>Eukaryota</taxon>
        <taxon>Fungi</taxon>
        <taxon>Fungi incertae sedis</taxon>
        <taxon>Zoopagomycota</taxon>
        <taxon>Kickxellomycotina</taxon>
        <taxon>Kickxellomycetes</taxon>
        <taxon>Kickxellales</taxon>
        <taxon>Kickxellaceae</taxon>
        <taxon>Coemansia</taxon>
    </lineage>
</organism>